<dbReference type="Pfam" id="PF01963">
    <property type="entry name" value="TraB_PrgY_gumN"/>
    <property type="match status" value="1"/>
</dbReference>
<accession>A0A226I3A4</accession>
<dbReference type="EMBL" id="MUHA01000007">
    <property type="protein sequence ID" value="OXB01084.1"/>
    <property type="molecule type" value="Genomic_DNA"/>
</dbReference>
<dbReference type="RefSeq" id="WP_089053359.1">
    <property type="nucleotide sequence ID" value="NZ_MUHA01000007.1"/>
</dbReference>
<dbReference type="PANTHER" id="PTHR40590:SF1">
    <property type="entry name" value="CYTOPLASMIC PROTEIN"/>
    <property type="match status" value="1"/>
</dbReference>
<protein>
    <submittedName>
        <fullName evidence="2">TraB/GumN family protein</fullName>
    </submittedName>
</protein>
<name>A0A226I3A4_9FLAO</name>
<gene>
    <name evidence="2" type="ORF">B0A75_05830</name>
</gene>
<dbReference type="PANTHER" id="PTHR40590">
    <property type="entry name" value="CYTOPLASMIC PROTEIN-RELATED"/>
    <property type="match status" value="1"/>
</dbReference>
<reference evidence="2 3" key="1">
    <citation type="submission" date="2016-11" db="EMBL/GenBank/DDBJ databases">
        <title>Whole genomes of Flavobacteriaceae.</title>
        <authorList>
            <person name="Stine C."/>
            <person name="Li C."/>
            <person name="Tadesse D."/>
        </authorList>
    </citation>
    <scope>NUCLEOTIDE SEQUENCE [LARGE SCALE GENOMIC DNA]</scope>
    <source>
        <strain evidence="2 3">CCUG 59446</strain>
    </source>
</reference>
<evidence type="ECO:0000313" key="3">
    <source>
        <dbReference type="Proteomes" id="UP000198336"/>
    </source>
</evidence>
<evidence type="ECO:0000313" key="2">
    <source>
        <dbReference type="EMBL" id="OXB01084.1"/>
    </source>
</evidence>
<dbReference type="InterPro" id="IPR047111">
    <property type="entry name" value="YbaP-like"/>
</dbReference>
<proteinExistence type="predicted"/>
<comment type="caution">
    <text evidence="2">The sequence shown here is derived from an EMBL/GenBank/DDBJ whole genome shotgun (WGS) entry which is preliminary data.</text>
</comment>
<sequence>MKNLFTSAIAVITLFFSGATQAQTKSVKLENSLLWEVSGNGLSKPSYLYGTIHSICPTDYFLTEKTKNAFQKSDKLIVEINFSDPNEMADAQKLAMSPELLSKKLTSEQLSELDSILQKATGIKVQQVDSYSLATVMSLITIKTFDCETLKSYESDFTDLAQKEKKSVGGFETVKGQLNMLSNAYTDSELIKSLGDASKTQTKKMVKDYKNENIMDLYGDIANEKVMSKKAKKYILDDRNREWVKKMKDMMKNEALFVAVGSAHLAGDEGVINLLRKAGYKVKPVMN</sequence>
<feature type="signal peptide" evidence="1">
    <location>
        <begin position="1"/>
        <end position="22"/>
    </location>
</feature>
<dbReference type="AlphaFoldDB" id="A0A226I3A4"/>
<feature type="chain" id="PRO_5013144305" evidence="1">
    <location>
        <begin position="23"/>
        <end position="287"/>
    </location>
</feature>
<dbReference type="InterPro" id="IPR002816">
    <property type="entry name" value="TraB/PrgY/GumN_fam"/>
</dbReference>
<keyword evidence="1" id="KW-0732">Signal</keyword>
<dbReference type="Proteomes" id="UP000198336">
    <property type="component" value="Unassembled WGS sequence"/>
</dbReference>
<dbReference type="CDD" id="cd14789">
    <property type="entry name" value="Tiki"/>
    <property type="match status" value="1"/>
</dbReference>
<organism evidence="2 3">
    <name type="scientific">Flavobacterium oncorhynchi</name>
    <dbReference type="NCBI Taxonomy" id="728056"/>
    <lineage>
        <taxon>Bacteria</taxon>
        <taxon>Pseudomonadati</taxon>
        <taxon>Bacteroidota</taxon>
        <taxon>Flavobacteriia</taxon>
        <taxon>Flavobacteriales</taxon>
        <taxon>Flavobacteriaceae</taxon>
        <taxon>Flavobacterium</taxon>
    </lineage>
</organism>
<keyword evidence="3" id="KW-1185">Reference proteome</keyword>
<evidence type="ECO:0000256" key="1">
    <source>
        <dbReference type="SAM" id="SignalP"/>
    </source>
</evidence>